<dbReference type="NCBIfam" id="NF000540">
    <property type="entry name" value="alt_ValS"/>
    <property type="match status" value="1"/>
</dbReference>
<comment type="domain">
    <text evidence="8">ValRS has two distinct active sites: one for aminoacylation and one for editing. The misactivated threonine is translocated from the active site to the editing site.</text>
</comment>
<dbReference type="SUPFAM" id="SSF47323">
    <property type="entry name" value="Anticodon-binding domain of a subclass of class I aminoacyl-tRNA synthetases"/>
    <property type="match status" value="1"/>
</dbReference>
<keyword evidence="2 8" id="KW-0436">Ligase</keyword>
<organism evidence="12 13">
    <name type="scientific">Mycetocola reblochoni REB411</name>
    <dbReference type="NCBI Taxonomy" id="1255698"/>
    <lineage>
        <taxon>Bacteria</taxon>
        <taxon>Bacillati</taxon>
        <taxon>Actinomycetota</taxon>
        <taxon>Actinomycetes</taxon>
        <taxon>Micrococcales</taxon>
        <taxon>Microbacteriaceae</taxon>
        <taxon>Mycetocola</taxon>
    </lineage>
</organism>
<dbReference type="PANTHER" id="PTHR11946">
    <property type="entry name" value="VALYL-TRNA SYNTHETASES"/>
    <property type="match status" value="1"/>
</dbReference>
<evidence type="ECO:0000259" key="10">
    <source>
        <dbReference type="Pfam" id="PF00133"/>
    </source>
</evidence>
<keyword evidence="13" id="KW-1185">Reference proteome</keyword>
<dbReference type="PANTHER" id="PTHR11946:SF93">
    <property type="entry name" value="VALINE--TRNA LIGASE, CHLOROPLASTIC_MITOCHONDRIAL 2"/>
    <property type="match status" value="1"/>
</dbReference>
<proteinExistence type="inferred from homology"/>
<evidence type="ECO:0000256" key="8">
    <source>
        <dbReference type="HAMAP-Rule" id="MF_02005"/>
    </source>
</evidence>
<dbReference type="InterPro" id="IPR033705">
    <property type="entry name" value="Anticodon_Ia_Val"/>
</dbReference>
<feature type="domain" description="Methionyl/Valyl/Leucyl/Isoleucyl-tRNA synthetase anticodon-binding" evidence="11">
    <location>
        <begin position="668"/>
        <end position="807"/>
    </location>
</feature>
<gene>
    <name evidence="8" type="primary">valS</name>
    <name evidence="12" type="ORF">FM119_06955</name>
</gene>
<keyword evidence="6 8" id="KW-0030">Aminoacyl-tRNA synthetase</keyword>
<keyword evidence="3 8" id="KW-0547">Nucleotide-binding</keyword>
<comment type="catalytic activity">
    <reaction evidence="7 8">
        <text>tRNA(Val) + L-valine + ATP = L-valyl-tRNA(Val) + AMP + diphosphate</text>
        <dbReference type="Rhea" id="RHEA:10704"/>
        <dbReference type="Rhea" id="RHEA-COMP:9672"/>
        <dbReference type="Rhea" id="RHEA-COMP:9708"/>
        <dbReference type="ChEBI" id="CHEBI:30616"/>
        <dbReference type="ChEBI" id="CHEBI:33019"/>
        <dbReference type="ChEBI" id="CHEBI:57762"/>
        <dbReference type="ChEBI" id="CHEBI:78442"/>
        <dbReference type="ChEBI" id="CHEBI:78537"/>
        <dbReference type="ChEBI" id="CHEBI:456215"/>
        <dbReference type="EC" id="6.1.1.9"/>
    </reaction>
</comment>
<dbReference type="GO" id="GO:0005829">
    <property type="term" value="C:cytosol"/>
    <property type="evidence" value="ECO:0007669"/>
    <property type="project" value="TreeGrafter"/>
</dbReference>
<comment type="subunit">
    <text evidence="8">Monomer.</text>
</comment>
<evidence type="ECO:0000256" key="6">
    <source>
        <dbReference type="ARBA" id="ARBA00023146"/>
    </source>
</evidence>
<dbReference type="GO" id="GO:0002161">
    <property type="term" value="F:aminoacyl-tRNA deacylase activity"/>
    <property type="evidence" value="ECO:0007669"/>
    <property type="project" value="InterPro"/>
</dbReference>
<evidence type="ECO:0000259" key="11">
    <source>
        <dbReference type="Pfam" id="PF08264"/>
    </source>
</evidence>
<name>A0A1R4JDQ4_9MICO</name>
<evidence type="ECO:0000313" key="12">
    <source>
        <dbReference type="EMBL" id="SJN30074.1"/>
    </source>
</evidence>
<feature type="binding site" evidence="8">
    <location>
        <position position="590"/>
    </location>
    <ligand>
        <name>ATP</name>
        <dbReference type="ChEBI" id="CHEBI:30616"/>
    </ligand>
</feature>
<evidence type="ECO:0000256" key="2">
    <source>
        <dbReference type="ARBA" id="ARBA00022598"/>
    </source>
</evidence>
<dbReference type="InterPro" id="IPR048044">
    <property type="entry name" value="Valyl-tRNA_ligase_actino"/>
</dbReference>
<feature type="domain" description="Aminoacyl-tRNA synthetase class Ia" evidence="10">
    <location>
        <begin position="22"/>
        <end position="103"/>
    </location>
</feature>
<dbReference type="InterPro" id="IPR022874">
    <property type="entry name" value="Valine-tRNA_ligase_type_2"/>
</dbReference>
<protein>
    <recommendedName>
        <fullName evidence="8">Valine--tRNA ligase</fullName>
        <ecNumber evidence="8">6.1.1.9</ecNumber>
    </recommendedName>
    <alternativeName>
        <fullName evidence="8">Valyl-tRNA synthetase</fullName>
        <shortName evidence="8">ValRS</shortName>
    </alternativeName>
</protein>
<dbReference type="HAMAP" id="MF_02005">
    <property type="entry name" value="Val_tRNA_synth_type2"/>
    <property type="match status" value="1"/>
</dbReference>
<dbReference type="NCBIfam" id="NF009687">
    <property type="entry name" value="PRK13208.1"/>
    <property type="match status" value="1"/>
</dbReference>
<evidence type="ECO:0000256" key="4">
    <source>
        <dbReference type="ARBA" id="ARBA00022840"/>
    </source>
</evidence>
<dbReference type="InterPro" id="IPR013155">
    <property type="entry name" value="M/V/L/I-tRNA-synth_anticd-bd"/>
</dbReference>
<dbReference type="Gene3D" id="3.90.740.10">
    <property type="entry name" value="Valyl/Leucyl/Isoleucyl-tRNA synthetase, editing domain"/>
    <property type="match status" value="1"/>
</dbReference>
<sequence>MTFSPVPDKPALEGLESKWDGTWSAAGTYRFDRENAERSRVFSIDTPPPTASGSLHIGHVFSYTHTDVMARFQRMRGKDVFYPLGWDDNGLPTERRVQNYYGVRCDPTLPYDPDFVPPFSGGEGKSVKAADQKPISRRNFIELCETLTIEDEKQFEDLYRRIGLSVDWNHSYRTISDESLRTSQLAFLRNLHRGEAYQALAPTLWDVTFRTAVAQAELEDKEQPGAYHRLSFHRPDGGTIEIETTRPELLPACVALVAHPDDERYREYVGTTVTSPVFGVEVPVLAHHLAQKDKGAGIAMVCTFGDLTDVIWWRELDLPNRTIIGTDGRVLPEAPSAITSEQGIAAYAELAGKTVFSAKKQVVELLTASGDLIGEPKPITHPVKFFEKGDRPLEIVSTRQWYISNGAKDPALSEALLERGAELNWHPDFMRVRYDNWVGGLSGDWLISRQRFFGVPFPLWYPVSADGETDFDSPIVPSEDQLPVDPSSDPAPGYDESQRGVPGGFVGELDVMDTWATSSLTPQLAGGWERDPKLWALTAPFSLRPQGQDIIRTWLFSTVLRSQLEDGRSPWSDAAISGFIVDPDRKKMSKSKGNVVTPADILERHGSDAVRYWAASSRLGTDAAFDPQNPTQMKIGRRLAIKILNASKFILGFEAAPDARVTEALDISMLATLRRIVADATDALEAYDHARALETTETFFWTFCDDYLELVKERAYSGDTAAQSSAVAALRHALDVLLRLFAPVVPFATEEVWSWWHEGSVHTASWPTPEELDAVASGEPATLVATSQALTRIRRAKTDAKVSQKTGVRRAVITAPAAELAALRSVEADLRAVGRIAEIHFTEGEELAVSDIVVDNEEATA</sequence>
<dbReference type="GO" id="GO:0005524">
    <property type="term" value="F:ATP binding"/>
    <property type="evidence" value="ECO:0007669"/>
    <property type="project" value="UniProtKB-UniRule"/>
</dbReference>
<dbReference type="PRINTS" id="PR00986">
    <property type="entry name" value="TRNASYNTHVAL"/>
</dbReference>
<dbReference type="GO" id="GO:0006438">
    <property type="term" value="P:valyl-tRNA aminoacylation"/>
    <property type="evidence" value="ECO:0007669"/>
    <property type="project" value="UniProtKB-UniRule"/>
</dbReference>
<evidence type="ECO:0000256" key="9">
    <source>
        <dbReference type="SAM" id="MobiDB-lite"/>
    </source>
</evidence>
<dbReference type="InterPro" id="IPR002300">
    <property type="entry name" value="aa-tRNA-synth_Ia"/>
</dbReference>
<evidence type="ECO:0000313" key="13">
    <source>
        <dbReference type="Proteomes" id="UP000196778"/>
    </source>
</evidence>
<dbReference type="InterPro" id="IPR002303">
    <property type="entry name" value="Valyl-tRNA_ligase"/>
</dbReference>
<feature type="short sequence motif" description="'HIGH' region" evidence="8">
    <location>
        <begin position="49"/>
        <end position="59"/>
    </location>
</feature>
<dbReference type="EMBL" id="FUKR01000036">
    <property type="protein sequence ID" value="SJN30074.1"/>
    <property type="molecule type" value="Genomic_DNA"/>
</dbReference>
<dbReference type="InterPro" id="IPR009080">
    <property type="entry name" value="tRNAsynth_Ia_anticodon-bd"/>
</dbReference>
<dbReference type="AlphaFoldDB" id="A0A1R4JDQ4"/>
<comment type="subcellular location">
    <subcellularLocation>
        <location evidence="8">Cytoplasm</location>
    </subcellularLocation>
</comment>
<dbReference type="InterPro" id="IPR009008">
    <property type="entry name" value="Val/Leu/Ile-tRNA-synth_edit"/>
</dbReference>
<feature type="short sequence motif" description="'KMSKS' region" evidence="8">
    <location>
        <begin position="587"/>
        <end position="591"/>
    </location>
</feature>
<dbReference type="CDD" id="cd07962">
    <property type="entry name" value="Anticodon_Ia_Val"/>
    <property type="match status" value="1"/>
</dbReference>
<keyword evidence="1 8" id="KW-0963">Cytoplasm</keyword>
<dbReference type="RefSeq" id="WP_087136950.1">
    <property type="nucleotide sequence ID" value="NZ_FUKR01000036.1"/>
</dbReference>
<dbReference type="Gene3D" id="1.10.730.10">
    <property type="entry name" value="Isoleucyl-tRNA Synthetase, Domain 1"/>
    <property type="match status" value="1"/>
</dbReference>
<dbReference type="Pfam" id="PF08264">
    <property type="entry name" value="Anticodon_1"/>
    <property type="match status" value="1"/>
</dbReference>
<comment type="function">
    <text evidence="8">Catalyzes the attachment of valine to tRNA(Val). As ValRS can inadvertently accommodate and process structurally similar amino acids such as threonine, to avoid such errors, it has a 'posttransfer' editing activity that hydrolyzes mischarged Thr-tRNA(Val) in a tRNA-dependent manner.</text>
</comment>
<comment type="similarity">
    <text evidence="8">Belongs to the class-I aminoacyl-tRNA synthetase family. ValS type 2 subfamily.</text>
</comment>
<dbReference type="Pfam" id="PF00133">
    <property type="entry name" value="tRNA-synt_1"/>
    <property type="match status" value="2"/>
</dbReference>
<dbReference type="PROSITE" id="PS00178">
    <property type="entry name" value="AA_TRNA_LIGASE_I"/>
    <property type="match status" value="1"/>
</dbReference>
<reference evidence="13" key="1">
    <citation type="submission" date="2017-02" db="EMBL/GenBank/DDBJ databases">
        <authorList>
            <person name="Dridi B."/>
        </authorList>
    </citation>
    <scope>NUCLEOTIDE SEQUENCE [LARGE SCALE GENOMIC DNA]</scope>
    <source>
        <strain evidence="13">EB411</strain>
    </source>
</reference>
<dbReference type="Gene3D" id="3.40.50.620">
    <property type="entry name" value="HUPs"/>
    <property type="match status" value="2"/>
</dbReference>
<dbReference type="EC" id="6.1.1.9" evidence="8"/>
<dbReference type="InterPro" id="IPR001412">
    <property type="entry name" value="aa-tRNA-synth_I_CS"/>
</dbReference>
<dbReference type="SUPFAM" id="SSF52374">
    <property type="entry name" value="Nucleotidylyl transferase"/>
    <property type="match status" value="1"/>
</dbReference>
<dbReference type="SUPFAM" id="SSF50677">
    <property type="entry name" value="ValRS/IleRS/LeuRS editing domain"/>
    <property type="match status" value="1"/>
</dbReference>
<evidence type="ECO:0000256" key="7">
    <source>
        <dbReference type="ARBA" id="ARBA00047552"/>
    </source>
</evidence>
<accession>A0A1R4JDQ4</accession>
<dbReference type="InterPro" id="IPR014729">
    <property type="entry name" value="Rossmann-like_a/b/a_fold"/>
</dbReference>
<feature type="domain" description="Aminoacyl-tRNA synthetase class Ia" evidence="10">
    <location>
        <begin position="131"/>
        <end position="625"/>
    </location>
</feature>
<dbReference type="OrthoDB" id="9810365at2"/>
<dbReference type="Proteomes" id="UP000196778">
    <property type="component" value="Unassembled WGS sequence"/>
</dbReference>
<evidence type="ECO:0000256" key="1">
    <source>
        <dbReference type="ARBA" id="ARBA00022490"/>
    </source>
</evidence>
<evidence type="ECO:0000256" key="3">
    <source>
        <dbReference type="ARBA" id="ARBA00022741"/>
    </source>
</evidence>
<keyword evidence="4 8" id="KW-0067">ATP-binding</keyword>
<keyword evidence="5 8" id="KW-0648">Protein biosynthesis</keyword>
<dbReference type="GO" id="GO:0004832">
    <property type="term" value="F:valine-tRNA ligase activity"/>
    <property type="evidence" value="ECO:0007669"/>
    <property type="project" value="UniProtKB-UniRule"/>
</dbReference>
<evidence type="ECO:0000256" key="5">
    <source>
        <dbReference type="ARBA" id="ARBA00022917"/>
    </source>
</evidence>
<feature type="region of interest" description="Disordered" evidence="9">
    <location>
        <begin position="472"/>
        <end position="497"/>
    </location>
</feature>